<evidence type="ECO:0000313" key="3">
    <source>
        <dbReference type="Proteomes" id="UP000078572"/>
    </source>
</evidence>
<comment type="similarity">
    <text evidence="1">Belongs to the NAD(P)-dependent epimerase/dehydratase family. SDR39U1 subfamily.</text>
</comment>
<dbReference type="Proteomes" id="UP000078572">
    <property type="component" value="Chromosome 2"/>
</dbReference>
<sequence length="313" mass="34700">MRILLTGGTGLIGQALCHCWKMQGHELVVWSRTPQRVPTLCAGAKGVAALRELDGAEPFDAVVNLAGTPIADRPWTAQRRRVLWRSRIDLTRELVDWLGQRVRRPRVLLSASAIGWYGDRGNAPLDEDSRPGEGDFGSQLCVAWEQEAQRAEQLGMRVVLLRTAPVLARHGGMLPRLRLPFSMGLGGRLGSGRQWMPWIHLDDEVGLIDFLLQREDCRGAFNACAPHLVCNTEFAQTLARALNRPMLLSVPAWALRIVLGDMSILFLGSQHVKPRRAMEAGYRFRFPYLEGALTDLFTVMKSGGVGVSDDASQ</sequence>
<dbReference type="GeneID" id="61528735"/>
<keyword evidence="3" id="KW-1185">Reference proteome</keyword>
<dbReference type="Pfam" id="PF08338">
    <property type="entry name" value="DUF1731"/>
    <property type="match status" value="1"/>
</dbReference>
<dbReference type="SUPFAM" id="SSF51735">
    <property type="entry name" value="NAD(P)-binding Rossmann-fold domains"/>
    <property type="match status" value="1"/>
</dbReference>
<dbReference type="OrthoDB" id="9801773at2"/>
<dbReference type="Gene3D" id="3.40.50.720">
    <property type="entry name" value="NAD(P)-binding Rossmann-like Domain"/>
    <property type="match status" value="1"/>
</dbReference>
<dbReference type="AlphaFoldDB" id="A0A192A4D5"/>
<dbReference type="STRING" id="190721.ACS15_4811"/>
<dbReference type="InterPro" id="IPR010099">
    <property type="entry name" value="SDR39U1"/>
</dbReference>
<dbReference type="RefSeq" id="WP_064807634.1">
    <property type="nucleotide sequence ID" value="NZ_CP016023.1"/>
</dbReference>
<accession>A0A192A4D5</accession>
<dbReference type="InterPro" id="IPR013549">
    <property type="entry name" value="DUF1731"/>
</dbReference>
<dbReference type="PANTHER" id="PTHR11092">
    <property type="entry name" value="SUGAR NUCLEOTIDE EPIMERASE RELATED"/>
    <property type="match status" value="1"/>
</dbReference>
<organism evidence="2 3">
    <name type="scientific">Ralstonia insidiosa</name>
    <dbReference type="NCBI Taxonomy" id="190721"/>
    <lineage>
        <taxon>Bacteria</taxon>
        <taxon>Pseudomonadati</taxon>
        <taxon>Pseudomonadota</taxon>
        <taxon>Betaproteobacteria</taxon>
        <taxon>Burkholderiales</taxon>
        <taxon>Burkholderiaceae</taxon>
        <taxon>Ralstonia</taxon>
    </lineage>
</organism>
<evidence type="ECO:0000313" key="2">
    <source>
        <dbReference type="EMBL" id="ANJ75213.1"/>
    </source>
</evidence>
<evidence type="ECO:0000256" key="1">
    <source>
        <dbReference type="ARBA" id="ARBA00009353"/>
    </source>
</evidence>
<gene>
    <name evidence="2" type="ORF">A9Y76_22090</name>
</gene>
<dbReference type="InterPro" id="IPR036291">
    <property type="entry name" value="NAD(P)-bd_dom_sf"/>
</dbReference>
<dbReference type="InterPro" id="IPR001509">
    <property type="entry name" value="Epimerase_deHydtase"/>
</dbReference>
<name>A0A192A4D5_9RALS</name>
<dbReference type="Pfam" id="PF01370">
    <property type="entry name" value="Epimerase"/>
    <property type="match status" value="1"/>
</dbReference>
<dbReference type="EMBL" id="CP016023">
    <property type="protein sequence ID" value="ANJ75213.1"/>
    <property type="molecule type" value="Genomic_DNA"/>
</dbReference>
<reference evidence="3" key="1">
    <citation type="submission" date="2016-06" db="EMBL/GenBank/DDBJ databases">
        <authorList>
            <person name="Xu Y."/>
            <person name="Nagy A."/>
            <person name="Yan X."/>
            <person name="Kim S.W."/>
            <person name="Haley B."/>
            <person name="Liu N.T."/>
            <person name="Nou X."/>
        </authorList>
    </citation>
    <scope>NUCLEOTIDE SEQUENCE [LARGE SCALE GENOMIC DNA]</scope>
    <source>
        <strain evidence="3">ATCC 49129</strain>
    </source>
</reference>
<protein>
    <submittedName>
        <fullName evidence="2">TIGR01777 family protein</fullName>
    </submittedName>
</protein>
<dbReference type="NCBIfam" id="TIGR01777">
    <property type="entry name" value="yfcH"/>
    <property type="match status" value="1"/>
</dbReference>
<dbReference type="PANTHER" id="PTHR11092:SF0">
    <property type="entry name" value="EPIMERASE FAMILY PROTEIN SDR39U1"/>
    <property type="match status" value="1"/>
</dbReference>
<proteinExistence type="inferred from homology"/>